<dbReference type="InterPro" id="IPR015943">
    <property type="entry name" value="WD40/YVTN_repeat-like_dom_sf"/>
</dbReference>
<dbReference type="OrthoDB" id="30195at2759"/>
<gene>
    <name evidence="6" type="ORF">SCODWIG_01401</name>
</gene>
<dbReference type="AlphaFoldDB" id="A0A376B6B4"/>
<sequence>MNSLSKSDNNTSFSPVILTEYENQSGLLAYVTIELNKQRLSIKELSSDRVINTLFINEANTKINTIKFKHINNSDTSLILLGLSTGEIWIYAYKNNEIVTKLSTQSNFPIVDLQVDSTSNKLYCCDSGNILHIYDLTNFNKINKLDLNEDIFSSSSSNDATIGKICCINSANDKNEKVLLCSQSVLLYNLTSNEVELKFPGHITPITFVEYIESHKCFVTAAKNDRFLNVYDIKTGNIITVLSSSEPVEASKVTISIDHNSDKVNVYVITESGNLEIFQDIFVKREDSDNIESLLKSKKKKKDRTGVKNGGNKKSKKIDGKITFEMNSKHLPLLNCTTSNSIDELIITWLERVSSPFSKQITVAAAPQDVVNSTSNLFYTIKIKPHFSNQGQKHYQGTDIASHEKYVEGNATVSNGDNFQDLLESEIDKVLENNNNVITSLQDQLFDQMLENTKDHKNKKASTTIGSDNNVDIATTISTTNTNNKLRKKKNKDVVGTLTVILTQALKSNDQSLLDQVLNTRDPRVIKATIYKLPQQQLSILLLQKLAERIAVAKNNDGSGNSSNNSLDQWCKWCLIIHGGYLNTIPDLLSSLSSLHSAMKRKASVLNRLNELGEALDCVLKRNEFNDETSNNEYESEEEEEFVEYVEELDDAGLLIENGKLVNDDSNENEYSEDDTRDSVVI</sequence>
<proteinExistence type="inferred from homology"/>
<dbReference type="Gene3D" id="2.130.10.10">
    <property type="entry name" value="YVTN repeat-like/Quinoprotein amine dehydrogenase"/>
    <property type="match status" value="1"/>
</dbReference>
<name>A0A376B6B4_9ASCO</name>
<feature type="domain" description="Small-subunit processome Utp12" evidence="5">
    <location>
        <begin position="509"/>
        <end position="619"/>
    </location>
</feature>
<evidence type="ECO:0000313" key="6">
    <source>
        <dbReference type="EMBL" id="SSD59640.1"/>
    </source>
</evidence>
<evidence type="ECO:0000256" key="3">
    <source>
        <dbReference type="ARBA" id="ARBA00038335"/>
    </source>
</evidence>
<dbReference type="GO" id="GO:0000462">
    <property type="term" value="P:maturation of SSU-rRNA from tricistronic rRNA transcript (SSU-rRNA, 5.8S rRNA, LSU-rRNA)"/>
    <property type="evidence" value="ECO:0007669"/>
    <property type="project" value="TreeGrafter"/>
</dbReference>
<dbReference type="InterPro" id="IPR007148">
    <property type="entry name" value="SSU_processome_Utp12"/>
</dbReference>
<dbReference type="PANTHER" id="PTHR44267:SF1">
    <property type="entry name" value="WD REPEAT-CONTAINING PROTEIN 43"/>
    <property type="match status" value="1"/>
</dbReference>
<keyword evidence="7" id="KW-1185">Reference proteome</keyword>
<dbReference type="Proteomes" id="UP000262825">
    <property type="component" value="Unassembled WGS sequence"/>
</dbReference>
<comment type="subcellular location">
    <subcellularLocation>
        <location evidence="1">Nucleus</location>
    </subcellularLocation>
</comment>
<accession>A0A376B6B4</accession>
<keyword evidence="2" id="KW-0539">Nucleus</keyword>
<dbReference type="Pfam" id="PF04003">
    <property type="entry name" value="Utp12"/>
    <property type="match status" value="1"/>
</dbReference>
<dbReference type="SUPFAM" id="SSF50978">
    <property type="entry name" value="WD40 repeat-like"/>
    <property type="match status" value="1"/>
</dbReference>
<dbReference type="InterPro" id="IPR036322">
    <property type="entry name" value="WD40_repeat_dom_sf"/>
</dbReference>
<evidence type="ECO:0000256" key="2">
    <source>
        <dbReference type="ARBA" id="ARBA00023242"/>
    </source>
</evidence>
<protein>
    <recommendedName>
        <fullName evidence="5">Small-subunit processome Utp12 domain-containing protein</fullName>
    </recommendedName>
</protein>
<dbReference type="SMART" id="SM00320">
    <property type="entry name" value="WD40"/>
    <property type="match status" value="2"/>
</dbReference>
<comment type="similarity">
    <text evidence="3">Belongs to the UTP5 family.</text>
</comment>
<dbReference type="InterPro" id="IPR052414">
    <property type="entry name" value="U3_snoRNA-assoc_WDR"/>
</dbReference>
<evidence type="ECO:0000259" key="5">
    <source>
        <dbReference type="Pfam" id="PF04003"/>
    </source>
</evidence>
<dbReference type="GO" id="GO:0032040">
    <property type="term" value="C:small-subunit processome"/>
    <property type="evidence" value="ECO:0007669"/>
    <property type="project" value="UniProtKB-ARBA"/>
</dbReference>
<reference evidence="7" key="1">
    <citation type="submission" date="2018-06" db="EMBL/GenBank/DDBJ databases">
        <authorList>
            <person name="Guldener U."/>
        </authorList>
    </citation>
    <scope>NUCLEOTIDE SEQUENCE [LARGE SCALE GENOMIC DNA]</scope>
    <source>
        <strain evidence="7">UTAD17</strain>
    </source>
</reference>
<evidence type="ECO:0000313" key="7">
    <source>
        <dbReference type="Proteomes" id="UP000262825"/>
    </source>
</evidence>
<organism evidence="6 7">
    <name type="scientific">Saccharomycodes ludwigii</name>
    <dbReference type="NCBI Taxonomy" id="36035"/>
    <lineage>
        <taxon>Eukaryota</taxon>
        <taxon>Fungi</taxon>
        <taxon>Dikarya</taxon>
        <taxon>Ascomycota</taxon>
        <taxon>Saccharomycotina</taxon>
        <taxon>Saccharomycetes</taxon>
        <taxon>Saccharomycodales</taxon>
        <taxon>Saccharomycodaceae</taxon>
        <taxon>Saccharomycodes</taxon>
    </lineage>
</organism>
<dbReference type="EMBL" id="UFAJ01000177">
    <property type="protein sequence ID" value="SSD59640.1"/>
    <property type="molecule type" value="Genomic_DNA"/>
</dbReference>
<evidence type="ECO:0000256" key="1">
    <source>
        <dbReference type="ARBA" id="ARBA00004123"/>
    </source>
</evidence>
<feature type="compositionally biased region" description="Acidic residues" evidence="4">
    <location>
        <begin position="665"/>
        <end position="676"/>
    </location>
</feature>
<feature type="region of interest" description="Disordered" evidence="4">
    <location>
        <begin position="658"/>
        <end position="682"/>
    </location>
</feature>
<dbReference type="InterPro" id="IPR001680">
    <property type="entry name" value="WD40_rpt"/>
</dbReference>
<dbReference type="VEuPathDB" id="FungiDB:SCODWIG_01401"/>
<evidence type="ECO:0000256" key="4">
    <source>
        <dbReference type="SAM" id="MobiDB-lite"/>
    </source>
</evidence>
<dbReference type="PANTHER" id="PTHR44267">
    <property type="entry name" value="WD REPEAT-CONTAINING PROTEIN 43"/>
    <property type="match status" value="1"/>
</dbReference>